<gene>
    <name evidence="2 3" type="ordered locus">At2g35555</name>
</gene>
<dbReference type="Proteomes" id="UP000006548">
    <property type="component" value="Chromosome 2"/>
</dbReference>
<evidence type="ECO:0000313" key="3">
    <source>
        <dbReference type="EMBL" id="ANM61694.1"/>
    </source>
</evidence>
<dbReference type="InParanoid" id="A0A1P8AYE6"/>
<reference evidence="3 4" key="1">
    <citation type="journal article" date="1999" name="Nature">
        <title>Sequence and analysis of chromosome 2 of the plant Arabidopsis thaliana.</title>
        <authorList>
            <person name="Lin X."/>
            <person name="Kaul S."/>
            <person name="Rounsley S."/>
            <person name="Shea T.P."/>
            <person name="Benito M.I."/>
            <person name="Town C.D."/>
            <person name="Fujii C.Y."/>
            <person name="Mason T."/>
            <person name="Bowman C.L."/>
            <person name="Barnstead M."/>
            <person name="Feldblyum T.V."/>
            <person name="Buell C.R."/>
            <person name="Ketchum K.A."/>
            <person name="Lee J."/>
            <person name="Ronning C.M."/>
            <person name="Koo H.L."/>
            <person name="Moffat K.S."/>
            <person name="Cronin L.A."/>
            <person name="Shen M."/>
            <person name="Pai G."/>
            <person name="Van Aken S."/>
            <person name="Umayam L."/>
            <person name="Tallon L.J."/>
            <person name="Gill J.E."/>
            <person name="Adams M.D."/>
            <person name="Carrera A.J."/>
            <person name="Creasy T.H."/>
            <person name="Goodman H.M."/>
            <person name="Somerville C.R."/>
            <person name="Copenhaver G.P."/>
            <person name="Preuss D."/>
            <person name="Nierman W.C."/>
            <person name="White O."/>
            <person name="Eisen J.A."/>
            <person name="Salzberg S.L."/>
            <person name="Fraser C.M."/>
            <person name="Venter J.C."/>
        </authorList>
    </citation>
    <scope>NUCLEOTIDE SEQUENCE [LARGE SCALE GENOMIC DNA]</scope>
    <source>
        <strain evidence="4">cv. Columbia</strain>
    </source>
</reference>
<dbReference type="ExpressionAtlas" id="A0A1P8AYE6">
    <property type="expression patterns" value="baseline and differential"/>
</dbReference>
<dbReference type="SUPFAM" id="SSF56574">
    <property type="entry name" value="Serpins"/>
    <property type="match status" value="1"/>
</dbReference>
<accession>A0A1P8AYE6</accession>
<dbReference type="KEGG" id="ath:AT2G35555"/>
<proteinExistence type="inferred from homology"/>
<reference evidence="4" key="2">
    <citation type="journal article" date="2017" name="Plant J.">
        <title>Araport11: a complete reannotation of the Arabidopsis thaliana reference genome.</title>
        <authorList>
            <person name="Cheng C.Y."/>
            <person name="Krishnakumar V."/>
            <person name="Chan A.P."/>
            <person name="Thibaud-Nissen F."/>
            <person name="Schobel S."/>
            <person name="Town C.D."/>
        </authorList>
    </citation>
    <scope>GENOME REANNOTATION</scope>
    <source>
        <strain evidence="4">cv. Columbia</strain>
    </source>
</reference>
<dbReference type="GeneID" id="28718328"/>
<dbReference type="InterPro" id="IPR042178">
    <property type="entry name" value="Serpin_sf_1"/>
</dbReference>
<dbReference type="InterPro" id="IPR036186">
    <property type="entry name" value="Serpin_sf"/>
</dbReference>
<keyword evidence="4" id="KW-1185">Reference proteome</keyword>
<dbReference type="Araport" id="AT2G35555"/>
<name>A0A1P8AYE6_ARATH</name>
<dbReference type="Gene3D" id="3.30.497.10">
    <property type="entry name" value="Antithrombin, subunit I, domain 2"/>
    <property type="match status" value="1"/>
</dbReference>
<dbReference type="RefSeq" id="NP_001323897.1">
    <property type="nucleotide sequence ID" value="NM_001336560.1"/>
</dbReference>
<dbReference type="EMBL" id="CP002685">
    <property type="protein sequence ID" value="ANM61694.1"/>
    <property type="molecule type" value="Genomic_DNA"/>
</dbReference>
<evidence type="ECO:0000313" key="2">
    <source>
        <dbReference type="Araport" id="AT2G35555"/>
    </source>
</evidence>
<organism evidence="3 4">
    <name type="scientific">Arabidopsis thaliana</name>
    <name type="common">Mouse-ear cress</name>
    <dbReference type="NCBI Taxonomy" id="3702"/>
    <lineage>
        <taxon>Eukaryota</taxon>
        <taxon>Viridiplantae</taxon>
        <taxon>Streptophyta</taxon>
        <taxon>Embryophyta</taxon>
        <taxon>Tracheophyta</taxon>
        <taxon>Spermatophyta</taxon>
        <taxon>Magnoliopsida</taxon>
        <taxon>eudicotyledons</taxon>
        <taxon>Gunneridae</taxon>
        <taxon>Pentapetalae</taxon>
        <taxon>rosids</taxon>
        <taxon>malvids</taxon>
        <taxon>Brassicales</taxon>
        <taxon>Brassicaceae</taxon>
        <taxon>Camelineae</taxon>
        <taxon>Arabidopsis</taxon>
    </lineage>
</organism>
<dbReference type="AlphaFoldDB" id="A0A1P8AYE6"/>
<dbReference type="TAIR" id="AT2G35555"/>
<sequence length="122" mass="13296">MLERLASTRGFLNGKEDIPSHWADVGELKIPRFKFDFGFEASEALKGLGLEVPSTIIHKSCIEVDEVGSKAAAAAVIFVGCCGPAEKRKYTLLQGKQVKDTSTIANTVLPNIYQKAKTVKRT</sequence>
<comment type="similarity">
    <text evidence="1">Belongs to the serpin family.</text>
</comment>
<dbReference type="SMR" id="A0A1P8AYE6"/>
<evidence type="ECO:0000313" key="4">
    <source>
        <dbReference type="Proteomes" id="UP000006548"/>
    </source>
</evidence>
<evidence type="ECO:0000256" key="1">
    <source>
        <dbReference type="ARBA" id="ARBA00009500"/>
    </source>
</evidence>
<dbReference type="STRING" id="3702.A0A1P8AYE6"/>
<protein>
    <submittedName>
        <fullName evidence="3">Serpin</fullName>
    </submittedName>
</protein>